<evidence type="ECO:0000313" key="1">
    <source>
        <dbReference type="EMBL" id="MBA8815041.1"/>
    </source>
</evidence>
<sequence>MSDVVVNIDVITDDAENMWEDASERLIDAKGALPEIATPDFSSAFDAAALSAAYNGAVKALSAYLDGGSTEFLKFEKNLLEAAIVYGEAHGMTDAEIAALEGEIDV</sequence>
<dbReference type="EMBL" id="JACGWY010000001">
    <property type="protein sequence ID" value="MBA8815041.1"/>
    <property type="molecule type" value="Genomic_DNA"/>
</dbReference>
<evidence type="ECO:0000313" key="2">
    <source>
        <dbReference type="Proteomes" id="UP000526083"/>
    </source>
</evidence>
<keyword evidence="2" id="KW-1185">Reference proteome</keyword>
<dbReference type="Proteomes" id="UP000526083">
    <property type="component" value="Unassembled WGS sequence"/>
</dbReference>
<reference evidence="1 2" key="1">
    <citation type="submission" date="2020-07" db="EMBL/GenBank/DDBJ databases">
        <title>Sequencing the genomes of 1000 actinobacteria strains.</title>
        <authorList>
            <person name="Klenk H.-P."/>
        </authorList>
    </citation>
    <scope>NUCLEOTIDE SEQUENCE [LARGE SCALE GENOMIC DNA]</scope>
    <source>
        <strain evidence="1 2">DSM 27576</strain>
    </source>
</reference>
<name>A0A7W3JLL4_9MICO</name>
<evidence type="ECO:0008006" key="3">
    <source>
        <dbReference type="Google" id="ProtNLM"/>
    </source>
</evidence>
<dbReference type="RefSeq" id="WP_167044585.1">
    <property type="nucleotide sequence ID" value="NZ_JAAOZB010000001.1"/>
</dbReference>
<dbReference type="AlphaFoldDB" id="A0A7W3JLL4"/>
<protein>
    <recommendedName>
        <fullName evidence="3">PE domain-containing protein</fullName>
    </recommendedName>
</protein>
<gene>
    <name evidence="1" type="ORF">FHX48_000093</name>
</gene>
<organism evidence="1 2">
    <name type="scientific">Microbacterium halimionae</name>
    <dbReference type="NCBI Taxonomy" id="1526413"/>
    <lineage>
        <taxon>Bacteria</taxon>
        <taxon>Bacillati</taxon>
        <taxon>Actinomycetota</taxon>
        <taxon>Actinomycetes</taxon>
        <taxon>Micrococcales</taxon>
        <taxon>Microbacteriaceae</taxon>
        <taxon>Microbacterium</taxon>
    </lineage>
</organism>
<accession>A0A7W3JLL4</accession>
<comment type="caution">
    <text evidence="1">The sequence shown here is derived from an EMBL/GenBank/DDBJ whole genome shotgun (WGS) entry which is preliminary data.</text>
</comment>
<proteinExistence type="predicted"/>